<gene>
    <name evidence="7" type="ORF">FHS55_002209</name>
</gene>
<evidence type="ECO:0000256" key="5">
    <source>
        <dbReference type="ARBA" id="ARBA00023118"/>
    </source>
</evidence>
<dbReference type="NCBIfam" id="TIGR01596">
    <property type="entry name" value="cas3_HD"/>
    <property type="match status" value="1"/>
</dbReference>
<proteinExistence type="inferred from homology"/>
<dbReference type="PROSITE" id="PS51643">
    <property type="entry name" value="HD_CAS3"/>
    <property type="match status" value="1"/>
</dbReference>
<comment type="similarity">
    <text evidence="2">In the central section; belongs to the CRISPR-associated helicase Cas3 family.</text>
</comment>
<dbReference type="SUPFAM" id="SSF52540">
    <property type="entry name" value="P-loop containing nucleoside triphosphate hydrolases"/>
    <property type="match status" value="1"/>
</dbReference>
<dbReference type="GO" id="GO:0016787">
    <property type="term" value="F:hydrolase activity"/>
    <property type="evidence" value="ECO:0007669"/>
    <property type="project" value="UniProtKB-KW"/>
</dbReference>
<dbReference type="AlphaFoldDB" id="A0A839ZA40"/>
<comment type="similarity">
    <text evidence="1">In the N-terminal section; belongs to the CRISPR-associated nuclease Cas3-HD family.</text>
</comment>
<dbReference type="Gene3D" id="1.10.3210.30">
    <property type="match status" value="1"/>
</dbReference>
<keyword evidence="3" id="KW-0479">Metal-binding</keyword>
<dbReference type="EMBL" id="JACICD010000003">
    <property type="protein sequence ID" value="MBB3771610.1"/>
    <property type="molecule type" value="Genomic_DNA"/>
</dbReference>
<protein>
    <submittedName>
        <fullName evidence="7">CRISPR-associated endonuclease Cas3-HD</fullName>
    </submittedName>
</protein>
<keyword evidence="5" id="KW-0051">Antiviral defense</keyword>
<sequence>MSLLGQPIFRRRADAALRRPLEDSELRALAVLVFLHDIGKLAPGFQAKGWSEPHGVPLRGHLECGWLWTRTLDAKSLAGTAGHVARWPAIRTWLLALFAHHGRPVVEPESGLASPFYTLRHVAYDWKAEEQHMGEALLAWFPDLPTVRPPPASPRFVHFFCGLLTLADWIGSDRRAFPFEAAFRPDYWRTAQAQAERRVREIGLSPHGLALRGEPGWALISDHVAPRTAQAAIGTVPPGERLVLLEAETGAGKTEAALWRFATLLAAGEIEALYFAVPTRAAARQLQRRVNEALQRMFADPPEAVLAIPGQVRAGEAAGMRLPDFTMLWDDAQERPTRWAAEHSARFLAARVAVGTVDQRRSAGFR</sequence>
<evidence type="ECO:0000256" key="4">
    <source>
        <dbReference type="ARBA" id="ARBA00022801"/>
    </source>
</evidence>
<dbReference type="InterPro" id="IPR038257">
    <property type="entry name" value="CRISPR-assoc_Cas3_HD_sf"/>
</dbReference>
<dbReference type="Gene3D" id="3.40.50.300">
    <property type="entry name" value="P-loop containing nucleotide triphosphate hydrolases"/>
    <property type="match status" value="1"/>
</dbReference>
<reference evidence="7 8" key="1">
    <citation type="submission" date="2020-08" db="EMBL/GenBank/DDBJ databases">
        <title>Genomic Encyclopedia of Type Strains, Phase IV (KMG-IV): sequencing the most valuable type-strain genomes for metagenomic binning, comparative biology and taxonomic classification.</title>
        <authorList>
            <person name="Goeker M."/>
        </authorList>
    </citation>
    <scope>NUCLEOTIDE SEQUENCE [LARGE SCALE GENOMIC DNA]</scope>
    <source>
        <strain evidence="7 8">DSM 5895</strain>
    </source>
</reference>
<dbReference type="InterPro" id="IPR006483">
    <property type="entry name" value="CRISPR-assoc_Cas3_HD"/>
</dbReference>
<evidence type="ECO:0000256" key="1">
    <source>
        <dbReference type="ARBA" id="ARBA00006847"/>
    </source>
</evidence>
<comment type="caution">
    <text evidence="7">The sequence shown here is derived from an EMBL/GenBank/DDBJ whole genome shotgun (WGS) entry which is preliminary data.</text>
</comment>
<evidence type="ECO:0000259" key="6">
    <source>
        <dbReference type="PROSITE" id="PS51643"/>
    </source>
</evidence>
<dbReference type="Proteomes" id="UP000533469">
    <property type="component" value="Unassembled WGS sequence"/>
</dbReference>
<dbReference type="InterPro" id="IPR027417">
    <property type="entry name" value="P-loop_NTPase"/>
</dbReference>
<evidence type="ECO:0000313" key="7">
    <source>
        <dbReference type="EMBL" id="MBB3771610.1"/>
    </source>
</evidence>
<keyword evidence="7" id="KW-0540">Nuclease</keyword>
<dbReference type="GO" id="GO:0051607">
    <property type="term" value="P:defense response to virus"/>
    <property type="evidence" value="ECO:0007669"/>
    <property type="project" value="UniProtKB-KW"/>
</dbReference>
<keyword evidence="7" id="KW-0255">Endonuclease</keyword>
<evidence type="ECO:0000256" key="3">
    <source>
        <dbReference type="ARBA" id="ARBA00022723"/>
    </source>
</evidence>
<keyword evidence="4" id="KW-0378">Hydrolase</keyword>
<evidence type="ECO:0000313" key="8">
    <source>
        <dbReference type="Proteomes" id="UP000533469"/>
    </source>
</evidence>
<evidence type="ECO:0000256" key="2">
    <source>
        <dbReference type="ARBA" id="ARBA00009046"/>
    </source>
</evidence>
<keyword evidence="8" id="KW-1185">Reference proteome</keyword>
<dbReference type="GO" id="GO:0004519">
    <property type="term" value="F:endonuclease activity"/>
    <property type="evidence" value="ECO:0007669"/>
    <property type="project" value="UniProtKB-KW"/>
</dbReference>
<feature type="domain" description="HD Cas3-type" evidence="6">
    <location>
        <begin position="1"/>
        <end position="170"/>
    </location>
</feature>
<dbReference type="Pfam" id="PF18019">
    <property type="entry name" value="Cas3_HD"/>
    <property type="match status" value="1"/>
</dbReference>
<name>A0A839ZA40_9HYPH</name>
<dbReference type="CDD" id="cd09641">
    <property type="entry name" value="Cas3''_I"/>
    <property type="match status" value="1"/>
</dbReference>
<organism evidence="7 8">
    <name type="scientific">Ancylobacter tetraedralis</name>
    <dbReference type="NCBI Taxonomy" id="217068"/>
    <lineage>
        <taxon>Bacteria</taxon>
        <taxon>Pseudomonadati</taxon>
        <taxon>Pseudomonadota</taxon>
        <taxon>Alphaproteobacteria</taxon>
        <taxon>Hyphomicrobiales</taxon>
        <taxon>Xanthobacteraceae</taxon>
        <taxon>Ancylobacter</taxon>
    </lineage>
</organism>
<accession>A0A839ZA40</accession>
<dbReference type="GO" id="GO:0046872">
    <property type="term" value="F:metal ion binding"/>
    <property type="evidence" value="ECO:0007669"/>
    <property type="project" value="UniProtKB-KW"/>
</dbReference>